<evidence type="ECO:0000313" key="4">
    <source>
        <dbReference type="Proteomes" id="UP000231198"/>
    </source>
</evidence>
<dbReference type="Gene3D" id="3.40.50.150">
    <property type="entry name" value="Vaccinia Virus protein VP39"/>
    <property type="match status" value="1"/>
</dbReference>
<accession>A0A2H0WUU2</accession>
<reference evidence="4" key="1">
    <citation type="submission" date="2017-09" db="EMBL/GenBank/DDBJ databases">
        <title>Depth-based differentiation of microbial function through sediment-hosted aquifers and enrichment of novel symbionts in the deep terrestrial subsurface.</title>
        <authorList>
            <person name="Probst A.J."/>
            <person name="Ladd B."/>
            <person name="Jarett J.K."/>
            <person name="Geller-Mcgrath D.E."/>
            <person name="Sieber C.M.K."/>
            <person name="Emerson J.B."/>
            <person name="Anantharaman K."/>
            <person name="Thomas B.C."/>
            <person name="Malmstrom R."/>
            <person name="Stieglmeier M."/>
            <person name="Klingl A."/>
            <person name="Woyke T."/>
            <person name="Ryan C.M."/>
            <person name="Banfield J.F."/>
        </authorList>
    </citation>
    <scope>NUCLEOTIDE SEQUENCE [LARGE SCALE GENOMIC DNA]</scope>
</reference>
<proteinExistence type="predicted"/>
<feature type="transmembrane region" description="Helical" evidence="1">
    <location>
        <begin position="196"/>
        <end position="214"/>
    </location>
</feature>
<dbReference type="EMBL" id="PEZG01000054">
    <property type="protein sequence ID" value="PIS15698.1"/>
    <property type="molecule type" value="Genomic_DNA"/>
</dbReference>
<evidence type="ECO:0000256" key="1">
    <source>
        <dbReference type="SAM" id="Phobius"/>
    </source>
</evidence>
<organism evidence="3 4">
    <name type="scientific">Candidatus Roizmanbacteria bacterium CG09_land_8_20_14_0_10_41_9</name>
    <dbReference type="NCBI Taxonomy" id="1974850"/>
    <lineage>
        <taxon>Bacteria</taxon>
        <taxon>Candidatus Roizmaniibacteriota</taxon>
    </lineage>
</organism>
<dbReference type="SUPFAM" id="SSF53335">
    <property type="entry name" value="S-adenosyl-L-methionine-dependent methyltransferases"/>
    <property type="match status" value="1"/>
</dbReference>
<evidence type="ECO:0000259" key="2">
    <source>
        <dbReference type="Pfam" id="PF08241"/>
    </source>
</evidence>
<protein>
    <recommendedName>
        <fullName evidence="2">Methyltransferase type 11 domain-containing protein</fullName>
    </recommendedName>
</protein>
<dbReference type="GO" id="GO:0008757">
    <property type="term" value="F:S-adenosylmethionine-dependent methyltransferase activity"/>
    <property type="evidence" value="ECO:0007669"/>
    <property type="project" value="InterPro"/>
</dbReference>
<keyword evidence="1" id="KW-1133">Transmembrane helix</keyword>
<comment type="caution">
    <text evidence="3">The sequence shown here is derived from an EMBL/GenBank/DDBJ whole genome shotgun (WGS) entry which is preliminary data.</text>
</comment>
<name>A0A2H0WUU2_9BACT</name>
<keyword evidence="1" id="KW-0472">Membrane</keyword>
<dbReference type="InterPro" id="IPR013216">
    <property type="entry name" value="Methyltransf_11"/>
</dbReference>
<dbReference type="Pfam" id="PF08241">
    <property type="entry name" value="Methyltransf_11"/>
    <property type="match status" value="1"/>
</dbReference>
<dbReference type="Proteomes" id="UP000231198">
    <property type="component" value="Unassembled WGS sequence"/>
</dbReference>
<sequence length="238" mass="28188">MSTLKQFRLLISPLFIARYYLIEDLRAILKKYRLKGNLIDIGCGSKPYKNYFSYIGNYRGIDFKTFSRNKDFPEDKPDYYFNHSYVKSLVLPFRDNQFGNAVSFQVLEHHADANRMISEMIRVTKSGGYLLISAPFIASLHESPHDYCRFTEYYFQKILKKYHCHILEIRKQGSLFSTIATLLCDYLNAFAAKNRVFYFFALMIFPPFLLFQYSSLLLDRLFPSDEIFFNYVILARKK</sequence>
<dbReference type="AlphaFoldDB" id="A0A2H0WUU2"/>
<gene>
    <name evidence="3" type="ORF">COT62_02355</name>
</gene>
<dbReference type="InterPro" id="IPR029063">
    <property type="entry name" value="SAM-dependent_MTases_sf"/>
</dbReference>
<evidence type="ECO:0000313" key="3">
    <source>
        <dbReference type="EMBL" id="PIS15698.1"/>
    </source>
</evidence>
<feature type="domain" description="Methyltransferase type 11" evidence="2">
    <location>
        <begin position="40"/>
        <end position="132"/>
    </location>
</feature>
<keyword evidence="1" id="KW-0812">Transmembrane</keyword>